<name>A0A7D9HA01_PARCT</name>
<evidence type="ECO:0000256" key="4">
    <source>
        <dbReference type="ARBA" id="ARBA00022771"/>
    </source>
</evidence>
<evidence type="ECO:0000256" key="6">
    <source>
        <dbReference type="ARBA" id="ARBA00023015"/>
    </source>
</evidence>
<evidence type="ECO:0000256" key="3">
    <source>
        <dbReference type="ARBA" id="ARBA00022723"/>
    </source>
</evidence>
<dbReference type="SUPFAM" id="SSF47370">
    <property type="entry name" value="Bromodomain"/>
    <property type="match status" value="1"/>
</dbReference>
<feature type="region of interest" description="Disordered" evidence="11">
    <location>
        <begin position="254"/>
        <end position="304"/>
    </location>
</feature>
<dbReference type="GO" id="GO:0008270">
    <property type="term" value="F:zinc ion binding"/>
    <property type="evidence" value="ECO:0007669"/>
    <property type="project" value="UniProtKB-KW"/>
</dbReference>
<evidence type="ECO:0000256" key="7">
    <source>
        <dbReference type="ARBA" id="ARBA00023054"/>
    </source>
</evidence>
<evidence type="ECO:0000313" key="13">
    <source>
        <dbReference type="Proteomes" id="UP001152795"/>
    </source>
</evidence>
<comment type="similarity">
    <text evidence="2">Belongs to the WAL family.</text>
</comment>
<evidence type="ECO:0000256" key="9">
    <source>
        <dbReference type="ARBA" id="ARBA00023163"/>
    </source>
</evidence>
<dbReference type="Pfam" id="PF00439">
    <property type="entry name" value="Bromodomain"/>
    <property type="match status" value="1"/>
</dbReference>
<dbReference type="GO" id="GO:0005634">
    <property type="term" value="C:nucleus"/>
    <property type="evidence" value="ECO:0007669"/>
    <property type="project" value="UniProtKB-SubCell"/>
</dbReference>
<dbReference type="SMART" id="SM00297">
    <property type="entry name" value="BROMO"/>
    <property type="match status" value="1"/>
</dbReference>
<feature type="region of interest" description="Disordered" evidence="11">
    <location>
        <begin position="10"/>
        <end position="120"/>
    </location>
</feature>
<dbReference type="Gene3D" id="3.30.40.10">
    <property type="entry name" value="Zinc/RING finger domain, C3HC4 (zinc finger)"/>
    <property type="match status" value="2"/>
</dbReference>
<dbReference type="SUPFAM" id="SSF57903">
    <property type="entry name" value="FYVE/PHD zinc finger"/>
    <property type="match status" value="2"/>
</dbReference>
<dbReference type="SMART" id="SM00249">
    <property type="entry name" value="PHD"/>
    <property type="match status" value="2"/>
</dbReference>
<keyword evidence="13" id="KW-1185">Reference proteome</keyword>
<reference evidence="12" key="1">
    <citation type="submission" date="2020-04" db="EMBL/GenBank/DDBJ databases">
        <authorList>
            <person name="Alioto T."/>
            <person name="Alioto T."/>
            <person name="Gomez Garrido J."/>
        </authorList>
    </citation>
    <scope>NUCLEOTIDE SEQUENCE</scope>
    <source>
        <strain evidence="12">A484AB</strain>
    </source>
</reference>
<feature type="compositionally biased region" description="Polar residues" evidence="11">
    <location>
        <begin position="255"/>
        <end position="302"/>
    </location>
</feature>
<dbReference type="Pfam" id="PF15613">
    <property type="entry name" value="WSD"/>
    <property type="match status" value="1"/>
</dbReference>
<feature type="region of interest" description="Disordered" evidence="11">
    <location>
        <begin position="340"/>
        <end position="378"/>
    </location>
</feature>
<evidence type="ECO:0000256" key="2">
    <source>
        <dbReference type="ARBA" id="ARBA00007444"/>
    </source>
</evidence>
<dbReference type="FunFam" id="3.30.40.10:FF:000199">
    <property type="entry name" value="Bromodomain adjacent to zinc finger domain 2B"/>
    <property type="match status" value="1"/>
</dbReference>
<dbReference type="GO" id="GO:0000785">
    <property type="term" value="C:chromatin"/>
    <property type="evidence" value="ECO:0007669"/>
    <property type="project" value="TreeGrafter"/>
</dbReference>
<dbReference type="InterPro" id="IPR028941">
    <property type="entry name" value="WHIM2_dom"/>
</dbReference>
<dbReference type="InterPro" id="IPR001965">
    <property type="entry name" value="Znf_PHD"/>
</dbReference>
<accession>A0A7D9HA01</accession>
<evidence type="ECO:0000256" key="5">
    <source>
        <dbReference type="ARBA" id="ARBA00022833"/>
    </source>
</evidence>
<keyword evidence="8" id="KW-0103">Bromodomain</keyword>
<dbReference type="InterPro" id="IPR036427">
    <property type="entry name" value="Bromodomain-like_sf"/>
</dbReference>
<feature type="region of interest" description="Disordered" evidence="11">
    <location>
        <begin position="772"/>
        <end position="812"/>
    </location>
</feature>
<proteinExistence type="inferred from homology"/>
<dbReference type="PROSITE" id="PS50014">
    <property type="entry name" value="BROMODOMAIN_2"/>
    <property type="match status" value="1"/>
</dbReference>
<dbReference type="PROSITE" id="PS50016">
    <property type="entry name" value="ZF_PHD_2"/>
    <property type="match status" value="2"/>
</dbReference>
<evidence type="ECO:0000313" key="12">
    <source>
        <dbReference type="EMBL" id="CAB3979424.1"/>
    </source>
</evidence>
<feature type="compositionally biased region" description="Basic and acidic residues" evidence="11">
    <location>
        <begin position="793"/>
        <end position="807"/>
    </location>
</feature>
<sequence length="921" mass="104377">MLFILRLKALQQQKFPESKIPNKTTASEEKKSPGKKASTQATTATTTPNEKERKRKVVEDEGSDGSDDDDDDEDDDDEEIEEDDDEDDDEAGEEDEGGDDDEDDSDDESGDEEKAEPETLEEFEKRIKKLEKKQVQFRSKLFTSSHSLRALYLGQDRFRRMYWVLPYGGSLYIEGNENGETGLENFDMSKLSEEHSNIDSRNFGGQGVFSPGLTRCLDEMKGPTGELSGQFRGFLGNQMVGVGAEPSPMKLLMQHVSSQGKPSNESSSSGLKSPTQDNRNHLIQTSNNSTSAGLEHQNTTPSRGVIVMEGPTGPWFNLLPREPCDKSTITNCWMPTINTQRTSLDGSVQRRPGRPKQAKISEGESSSGVKKEEEAVETDVVMTPQPVYQLPSLPRPLTLDEVRRSVMESLRQDPATIPKEMQCGWWRVTDQRLLKELTKTLHQRGIREKSLQKNVLKFNDYTLHSFEKQEYQLFTEVNSSDEEDAAKPEEPAAEIEIADTWFPDQAFAANKNILIEVEELEEKIFAASLQVKGWRLPPKASQTLSYSAKSDGSKPENLCGLPLTIAITRLASLEAGIERRYLKSPLRNDKLQIPANLTNGSSSKNEEQNAETSAQAQSSSSEKEEVVTPALKLWRETVSACRTPAQLYMCLTLLTDCIAWEKSIMKVFCQMCRKGDNEELLLLCDGCDRGYHTYCCQPKLDTIPQGDWYCTDCIIMATGKSCCFMCRGTQERLLRCTQCPRNYHPQCVDPPLAKIPRCWSCPNCKKVKSKSRSRASTTSRKRKKQMQAESEGIDEKSLSALTDESRQHLSRKQCSKDMAPCRSLLAEMEKREDAWPFLVPVNPKQFPEYYTIILSPMDFHTMKVKLRDFQYISREDFAGDCRLVFDNCNHYNEDDSEVGQAGKRLRKFFEKRWQEIIRDCE</sequence>
<dbReference type="Gene3D" id="1.20.920.10">
    <property type="entry name" value="Bromodomain-like"/>
    <property type="match status" value="1"/>
</dbReference>
<keyword evidence="9" id="KW-0804">Transcription</keyword>
<organism evidence="12 13">
    <name type="scientific">Paramuricea clavata</name>
    <name type="common">Red gorgonian</name>
    <name type="synonym">Violescent sea-whip</name>
    <dbReference type="NCBI Taxonomy" id="317549"/>
    <lineage>
        <taxon>Eukaryota</taxon>
        <taxon>Metazoa</taxon>
        <taxon>Cnidaria</taxon>
        <taxon>Anthozoa</taxon>
        <taxon>Octocorallia</taxon>
        <taxon>Malacalcyonacea</taxon>
        <taxon>Plexauridae</taxon>
        <taxon>Paramuricea</taxon>
    </lineage>
</organism>
<feature type="compositionally biased region" description="Low complexity" evidence="11">
    <location>
        <begin position="37"/>
        <end position="47"/>
    </location>
</feature>
<dbReference type="InterPro" id="IPR018359">
    <property type="entry name" value="Bromodomain_CS"/>
</dbReference>
<keyword evidence="6" id="KW-0805">Transcription regulation</keyword>
<evidence type="ECO:0000256" key="1">
    <source>
        <dbReference type="ARBA" id="ARBA00004123"/>
    </source>
</evidence>
<keyword evidence="10" id="KW-0539">Nucleus</keyword>
<dbReference type="AlphaFoldDB" id="A0A7D9HA01"/>
<dbReference type="Proteomes" id="UP001152795">
    <property type="component" value="Unassembled WGS sequence"/>
</dbReference>
<dbReference type="InterPro" id="IPR011011">
    <property type="entry name" value="Znf_FYVE_PHD"/>
</dbReference>
<dbReference type="PANTHER" id="PTHR45915">
    <property type="entry name" value="TRANSCRIPTION INTERMEDIARY FACTOR"/>
    <property type="match status" value="1"/>
</dbReference>
<dbReference type="OrthoDB" id="21449at2759"/>
<gene>
    <name evidence="12" type="ORF">PACLA_8A053927</name>
</gene>
<dbReference type="InterPro" id="IPR013083">
    <property type="entry name" value="Znf_RING/FYVE/PHD"/>
</dbReference>
<evidence type="ECO:0000256" key="10">
    <source>
        <dbReference type="ARBA" id="ARBA00023242"/>
    </source>
</evidence>
<dbReference type="Pfam" id="PF00628">
    <property type="entry name" value="PHD"/>
    <property type="match status" value="2"/>
</dbReference>
<comment type="caution">
    <text evidence="12">The sequence shown here is derived from an EMBL/GenBank/DDBJ whole genome shotgun (WGS) entry which is preliminary data.</text>
</comment>
<keyword evidence="5" id="KW-0862">Zinc</keyword>
<dbReference type="PROSITE" id="PS00633">
    <property type="entry name" value="BROMODOMAIN_1"/>
    <property type="match status" value="1"/>
</dbReference>
<dbReference type="InterPro" id="IPR001487">
    <property type="entry name" value="Bromodomain"/>
</dbReference>
<keyword evidence="7" id="KW-0175">Coiled coil</keyword>
<dbReference type="PRINTS" id="PR00503">
    <property type="entry name" value="BROMODOMAIN"/>
</dbReference>
<dbReference type="InterPro" id="IPR019787">
    <property type="entry name" value="Znf_PHD-finger"/>
</dbReference>
<feature type="compositionally biased region" description="Basic residues" evidence="11">
    <location>
        <begin position="772"/>
        <end position="785"/>
    </location>
</feature>
<dbReference type="PANTHER" id="PTHR45915:SF2">
    <property type="entry name" value="TOUTATIS, ISOFORM E"/>
    <property type="match status" value="1"/>
</dbReference>
<comment type="subcellular location">
    <subcellularLocation>
        <location evidence="1">Nucleus</location>
    </subcellularLocation>
</comment>
<evidence type="ECO:0000256" key="11">
    <source>
        <dbReference type="SAM" id="MobiDB-lite"/>
    </source>
</evidence>
<evidence type="ECO:0000256" key="8">
    <source>
        <dbReference type="ARBA" id="ARBA00023117"/>
    </source>
</evidence>
<feature type="compositionally biased region" description="Acidic residues" evidence="11">
    <location>
        <begin position="60"/>
        <end position="120"/>
    </location>
</feature>
<feature type="region of interest" description="Disordered" evidence="11">
    <location>
        <begin position="593"/>
        <end position="623"/>
    </location>
</feature>
<feature type="compositionally biased region" description="Polar residues" evidence="11">
    <location>
        <begin position="10"/>
        <end position="25"/>
    </location>
</feature>
<feature type="compositionally biased region" description="Low complexity" evidence="11">
    <location>
        <begin position="610"/>
        <end position="620"/>
    </location>
</feature>
<keyword evidence="4" id="KW-0863">Zinc-finger</keyword>
<protein>
    <submittedName>
        <fullName evidence="12">Bromodomain adjacent to zinc finger domain 2B-like isoform X1</fullName>
    </submittedName>
</protein>
<dbReference type="EMBL" id="CACRXK020000196">
    <property type="protein sequence ID" value="CAB3979424.1"/>
    <property type="molecule type" value="Genomic_DNA"/>
</dbReference>
<keyword evidence="3" id="KW-0479">Metal-binding</keyword>
<dbReference type="CDD" id="cd15545">
    <property type="entry name" value="PHD_BAZ2A_like"/>
    <property type="match status" value="1"/>
</dbReference>